<organism evidence="12 13">
    <name type="scientific">Dorcoceras hygrometricum</name>
    <dbReference type="NCBI Taxonomy" id="472368"/>
    <lineage>
        <taxon>Eukaryota</taxon>
        <taxon>Viridiplantae</taxon>
        <taxon>Streptophyta</taxon>
        <taxon>Embryophyta</taxon>
        <taxon>Tracheophyta</taxon>
        <taxon>Spermatophyta</taxon>
        <taxon>Magnoliopsida</taxon>
        <taxon>eudicotyledons</taxon>
        <taxon>Gunneridae</taxon>
        <taxon>Pentapetalae</taxon>
        <taxon>asterids</taxon>
        <taxon>lamiids</taxon>
        <taxon>Lamiales</taxon>
        <taxon>Gesneriaceae</taxon>
        <taxon>Didymocarpoideae</taxon>
        <taxon>Trichosporeae</taxon>
        <taxon>Loxocarpinae</taxon>
        <taxon>Dorcoceras</taxon>
    </lineage>
</organism>
<feature type="domain" description="Homeobox" evidence="11">
    <location>
        <begin position="108"/>
        <end position="143"/>
    </location>
</feature>
<comment type="similarity">
    <text evidence="2">Belongs to the HD-ZIP homeobox family. Class II subfamily.</text>
</comment>
<evidence type="ECO:0000256" key="8">
    <source>
        <dbReference type="PROSITE-ProRule" id="PRU00108"/>
    </source>
</evidence>
<dbReference type="Gene3D" id="1.10.10.60">
    <property type="entry name" value="Homeodomain-like"/>
    <property type="match status" value="1"/>
</dbReference>
<dbReference type="PROSITE" id="PS50071">
    <property type="entry name" value="HOMEOBOX_2"/>
    <property type="match status" value="1"/>
</dbReference>
<dbReference type="SUPFAM" id="SSF46689">
    <property type="entry name" value="Homeodomain-like"/>
    <property type="match status" value="1"/>
</dbReference>
<evidence type="ECO:0000256" key="7">
    <source>
        <dbReference type="ARBA" id="ARBA00023242"/>
    </source>
</evidence>
<evidence type="ECO:0000256" key="2">
    <source>
        <dbReference type="ARBA" id="ARBA00006074"/>
    </source>
</evidence>
<dbReference type="CDD" id="cd00086">
    <property type="entry name" value="homeodomain"/>
    <property type="match status" value="1"/>
</dbReference>
<evidence type="ECO:0000256" key="5">
    <source>
        <dbReference type="ARBA" id="ARBA00023155"/>
    </source>
</evidence>
<dbReference type="InterPro" id="IPR009057">
    <property type="entry name" value="Homeodomain-like_sf"/>
</dbReference>
<evidence type="ECO:0000256" key="3">
    <source>
        <dbReference type="ARBA" id="ARBA00023015"/>
    </source>
</evidence>
<dbReference type="InterPro" id="IPR003106">
    <property type="entry name" value="Leu_zip_homeo"/>
</dbReference>
<keyword evidence="5 8" id="KW-0371">Homeobox</keyword>
<evidence type="ECO:0000256" key="1">
    <source>
        <dbReference type="ARBA" id="ARBA00004123"/>
    </source>
</evidence>
<feature type="DNA-binding region" description="Homeobox" evidence="8">
    <location>
        <begin position="110"/>
        <end position="144"/>
    </location>
</feature>
<evidence type="ECO:0000256" key="10">
    <source>
        <dbReference type="SAM" id="MobiDB-lite"/>
    </source>
</evidence>
<dbReference type="InterPro" id="IPR001356">
    <property type="entry name" value="HD"/>
</dbReference>
<protein>
    <recommendedName>
        <fullName evidence="11">Homeobox domain-containing protein</fullName>
    </recommendedName>
</protein>
<evidence type="ECO:0000256" key="4">
    <source>
        <dbReference type="ARBA" id="ARBA00023125"/>
    </source>
</evidence>
<accession>A0A2Z6ZXZ9</accession>
<evidence type="ECO:0000313" key="12">
    <source>
        <dbReference type="EMBL" id="KZV13941.1"/>
    </source>
</evidence>
<dbReference type="AlphaFoldDB" id="A0A2Z6ZXZ9"/>
<dbReference type="GO" id="GO:0000981">
    <property type="term" value="F:DNA-binding transcription factor activity, RNA polymerase II-specific"/>
    <property type="evidence" value="ECO:0007669"/>
    <property type="project" value="InterPro"/>
</dbReference>
<keyword evidence="13" id="KW-1185">Reference proteome</keyword>
<dbReference type="OrthoDB" id="6159439at2759"/>
<evidence type="ECO:0000259" key="11">
    <source>
        <dbReference type="PROSITE" id="PS50071"/>
    </source>
</evidence>
<dbReference type="EMBL" id="KV023848">
    <property type="protein sequence ID" value="KZV13941.1"/>
    <property type="molecule type" value="Genomic_DNA"/>
</dbReference>
<dbReference type="GO" id="GO:0043565">
    <property type="term" value="F:sequence-specific DNA binding"/>
    <property type="evidence" value="ECO:0007669"/>
    <property type="project" value="InterPro"/>
</dbReference>
<dbReference type="PANTHER" id="PTHR45714:SF39">
    <property type="entry name" value="HOMEOBOX-LEUCINE ZIPPER PROTEIN HAT14"/>
    <property type="match status" value="1"/>
</dbReference>
<evidence type="ECO:0000313" key="13">
    <source>
        <dbReference type="Proteomes" id="UP000250235"/>
    </source>
</evidence>
<dbReference type="PROSITE" id="PS00027">
    <property type="entry name" value="HOMEOBOX_1"/>
    <property type="match status" value="1"/>
</dbReference>
<keyword evidence="4 8" id="KW-0238">DNA-binding</keyword>
<dbReference type="InterPro" id="IPR017970">
    <property type="entry name" value="Homeobox_CS"/>
</dbReference>
<dbReference type="Pfam" id="PF00046">
    <property type="entry name" value="Homeodomain"/>
    <property type="match status" value="1"/>
</dbReference>
<proteinExistence type="inferred from homology"/>
<keyword evidence="6" id="KW-0804">Transcription</keyword>
<keyword evidence="3" id="KW-0805">Transcription regulation</keyword>
<feature type="compositionally biased region" description="Basic and acidic residues" evidence="10">
    <location>
        <begin position="49"/>
        <end position="65"/>
    </location>
</feature>
<dbReference type="PANTHER" id="PTHR45714">
    <property type="entry name" value="HOMEOBOX-LEUCINE ZIPPER PROTEIN HAT14"/>
    <property type="match status" value="1"/>
</dbReference>
<dbReference type="Proteomes" id="UP000250235">
    <property type="component" value="Unassembled WGS sequence"/>
</dbReference>
<feature type="region of interest" description="Disordered" evidence="10">
    <location>
        <begin position="208"/>
        <end position="230"/>
    </location>
</feature>
<sequence>MELGLRLGDASEPVMFLRENRSQETERFTKIRKSSGSNLGMDLSLNQEMEKTREENGEKEDDHISEGVASDGYQGETLLQLNLLPFSPVPRQISSHVESLPWSSDNGEYSNIKQKLALANQLNLRPRQVEVWFQNRRARTKLKQNEVDCEYLKRCCETLSEENTRLHKELQDLRALKTPNSNPFYMATTLTMCPSCERQRLAAAPESGKLTNIDSTPNPNPTPFPLSTPRFYPWRNQ</sequence>
<dbReference type="SMART" id="SM00389">
    <property type="entry name" value="HOX"/>
    <property type="match status" value="1"/>
</dbReference>
<reference evidence="12 13" key="1">
    <citation type="journal article" date="2015" name="Proc. Natl. Acad. Sci. U.S.A.">
        <title>The resurrection genome of Boea hygrometrica: A blueprint for survival of dehydration.</title>
        <authorList>
            <person name="Xiao L."/>
            <person name="Yang G."/>
            <person name="Zhang L."/>
            <person name="Yang X."/>
            <person name="Zhao S."/>
            <person name="Ji Z."/>
            <person name="Zhou Q."/>
            <person name="Hu M."/>
            <person name="Wang Y."/>
            <person name="Chen M."/>
            <person name="Xu Y."/>
            <person name="Jin H."/>
            <person name="Xiao X."/>
            <person name="Hu G."/>
            <person name="Bao F."/>
            <person name="Hu Y."/>
            <person name="Wan P."/>
            <person name="Li L."/>
            <person name="Deng X."/>
            <person name="Kuang T."/>
            <person name="Xiang C."/>
            <person name="Zhu J.K."/>
            <person name="Oliver M.J."/>
            <person name="He Y."/>
        </authorList>
    </citation>
    <scope>NUCLEOTIDE SEQUENCE [LARGE SCALE GENOMIC DNA]</scope>
    <source>
        <strain evidence="13">cv. XS01</strain>
    </source>
</reference>
<comment type="subcellular location">
    <subcellularLocation>
        <location evidence="1 8 9">Nucleus</location>
    </subcellularLocation>
</comment>
<dbReference type="SMART" id="SM00340">
    <property type="entry name" value="HALZ"/>
    <property type="match status" value="1"/>
</dbReference>
<evidence type="ECO:0000256" key="9">
    <source>
        <dbReference type="RuleBase" id="RU000682"/>
    </source>
</evidence>
<dbReference type="GO" id="GO:0005634">
    <property type="term" value="C:nucleus"/>
    <property type="evidence" value="ECO:0007669"/>
    <property type="project" value="UniProtKB-SubCell"/>
</dbReference>
<name>A0A2Z6ZXZ9_9LAMI</name>
<dbReference type="InterPro" id="IPR050762">
    <property type="entry name" value="HD-ZIP_Homeobox_LZ_Class_II"/>
</dbReference>
<keyword evidence="7 8" id="KW-0539">Nucleus</keyword>
<feature type="region of interest" description="Disordered" evidence="10">
    <location>
        <begin position="49"/>
        <end position="69"/>
    </location>
</feature>
<gene>
    <name evidence="12" type="ORF">F511_44772</name>
</gene>
<dbReference type="Pfam" id="PF02183">
    <property type="entry name" value="HALZ"/>
    <property type="match status" value="1"/>
</dbReference>
<evidence type="ECO:0000256" key="6">
    <source>
        <dbReference type="ARBA" id="ARBA00023163"/>
    </source>
</evidence>